<dbReference type="EMBL" id="PYMH01000008">
    <property type="protein sequence ID" value="PSU32768.1"/>
    <property type="molecule type" value="Genomic_DNA"/>
</dbReference>
<keyword evidence="1" id="KW-0732">Signal</keyword>
<evidence type="ECO:0000313" key="3">
    <source>
        <dbReference type="EMBL" id="PSU32768.1"/>
    </source>
</evidence>
<reference evidence="3 4" key="1">
    <citation type="submission" date="2018-03" db="EMBL/GenBank/DDBJ databases">
        <title>Whole genome sequencing of Histamine producing bacteria.</title>
        <authorList>
            <person name="Butler K."/>
        </authorList>
    </citation>
    <scope>NUCLEOTIDE SEQUENCE [LARGE SCALE GENOMIC DNA]</scope>
    <source>
        <strain evidence="3 4">JCM 13586</strain>
    </source>
</reference>
<proteinExistence type="predicted"/>
<accession>A0A2T3IWE6</accession>
<evidence type="ECO:0000256" key="1">
    <source>
        <dbReference type="SAM" id="SignalP"/>
    </source>
</evidence>
<feature type="domain" description="DUF6701" evidence="2">
    <location>
        <begin position="749"/>
        <end position="1430"/>
    </location>
</feature>
<evidence type="ECO:0000259" key="2">
    <source>
        <dbReference type="Pfam" id="PF20419"/>
    </source>
</evidence>
<dbReference type="OrthoDB" id="9790247at2"/>
<feature type="chain" id="PRO_5015482426" description="DUF6701 domain-containing protein" evidence="1">
    <location>
        <begin position="22"/>
        <end position="1437"/>
    </location>
</feature>
<keyword evidence="4" id="KW-1185">Reference proteome</keyword>
<dbReference type="Pfam" id="PF20419">
    <property type="entry name" value="DUF6701"/>
    <property type="match status" value="1"/>
</dbReference>
<evidence type="ECO:0000313" key="4">
    <source>
        <dbReference type="Proteomes" id="UP000241222"/>
    </source>
</evidence>
<protein>
    <recommendedName>
        <fullName evidence="2">DUF6701 domain-containing protein</fullName>
    </recommendedName>
</protein>
<feature type="signal peptide" evidence="1">
    <location>
        <begin position="1"/>
        <end position="21"/>
    </location>
</feature>
<dbReference type="Proteomes" id="UP000241222">
    <property type="component" value="Unassembled WGS sequence"/>
</dbReference>
<organism evidence="3 4">
    <name type="scientific">Photobacterium lutimaris</name>
    <dbReference type="NCBI Taxonomy" id="388278"/>
    <lineage>
        <taxon>Bacteria</taxon>
        <taxon>Pseudomonadati</taxon>
        <taxon>Pseudomonadota</taxon>
        <taxon>Gammaproteobacteria</taxon>
        <taxon>Vibrionales</taxon>
        <taxon>Vibrionaceae</taxon>
        <taxon>Photobacterium</taxon>
    </lineage>
</organism>
<dbReference type="InterPro" id="IPR046524">
    <property type="entry name" value="DUF6701"/>
</dbReference>
<dbReference type="RefSeq" id="WP_107350075.1">
    <property type="nucleotide sequence ID" value="NZ_PYMH01000008.1"/>
</dbReference>
<comment type="caution">
    <text evidence="3">The sequence shown here is derived from an EMBL/GenBank/DDBJ whole genome shotgun (WGS) entry which is preliminary data.</text>
</comment>
<name>A0A2T3IWE6_9GAMM</name>
<sequence>MRAIKYCLWLLMLATAFPASALEFRFGEYQLSAQGLTHCIGSEAEKSCEIKFDQPFTTKPLVFLMPTIEEGRGRDAPSTLRLVDVSETGATFRQYIAPRRDGITLKPVGQHCSPNNKENFCLETVPMQKVRYFAIEPGTLNLGDKGRIQAGTVEISRYLVGGKPVNKDNLQQISSPVNFDPAFNNPGILVSLQGDGRTDLGQRSNWITPAVTAVEPDLNRVFLALERSELAHSNHYNGDAQKVAYIVAEGRGSYKGLQFAMGAGATLNTLVNGLKKFDQVTEPVLRQCAATVPVPAGFSEFPFIIASKNSRKGNNGGWIRLCRLEESGSNSHRVSFVNDEDINESKYNSVERKHLSENIGFMAFQRKVSEQTCDVFPGPAQTWTNQSNYHAKLHHMALINGTYKEGGRHYLWFKATSNGTDTACDGEACNYPGYNQPDRWATKPDLGDFVEAGQYAPDYYRDNTLEEYGTFYMGRASADAEELRNGAGERIRLLDLNDGVTLHLYSGTYWFETMRISSGSRIVTHGNVVIHTKNLNAADSSSVGPANGEPDRLEIYAHGQGDIDIANVYLSKGSSITGLVYSEAKVTIAGGLCQWEGDCEVTSITGAVTAARLDMNSSKYNSTAVINGKSSCFETTPDFSLDLTPKWQQNMLCESQEVLFSLAPDNGSGEAFGGDITVSITAKTGQSASGVWSTTKLEGSHYGQPFQDGVPFTVPVSPLDNNRKRIWFKSDYLGELELTATIEGLSGNPAVGQYQFLPGGFVITANPLQLVAGRPAKITVKAMACDSGNAVIAEYTGSKTLNINTEYDKPSTSNSRNDNVMLRSTAGNDRVTWQGSQGLFTFVNGVASNVPVKYDDAGEMTLILSDPKCTKDRCDLGAIGGQSSGSKSLPADWQGLTGSVLVHSRPYTFALCQSGTPNIEQASGDANSGQGFNAAGETFHTLVKPVIWQQGDNVAASGIQPAVDSSTMCHNRLITENFFKSKAPAALVALSHKRQTPADKRAVEGNLAGGTAKANTLLKTQPYSLQWDDVGSIRLSADSQNNYLGMDINAGYRDVGRFYPKYLKLIRDDLQYPSGQREFAYMDQPFAFDFTVGAFADGGQGKAGNAVKNYWLFEQGVAKPKYKAGLELVVIDSTQADEVVERDQRLEYASRKGSPYVWSWAGTAWAPSAAQDLTSQVAITDPNFTVVRDYTVGHRGTQPRTSQQDGPFDGMNTRMGLKVVPASDPIDWAYLALNDDVVLEESAKRDSIQIWRTHPDIRYGRMALDDGSGRFDSELSIPLRVEYWDGFDFVTNKQDSRAVFDGKLACKQILSQSDTAVTSASYTQGSGNVESGEIRSGEFVAVPTEVKGSDGNRLIYREQVRFWQKVISDTPQAIDNEPEIRCEGGPSSGQRNYQPWLTFDWRGKGDESPHSTVTFGAYRGNDRVLYRGEKGINTMLD</sequence>
<gene>
    <name evidence="3" type="ORF">C9I99_17135</name>
</gene>